<dbReference type="PROSITE" id="PS00108">
    <property type="entry name" value="PROTEIN_KINASE_ST"/>
    <property type="match status" value="1"/>
</dbReference>
<keyword evidence="11" id="KW-1185">Reference proteome</keyword>
<keyword evidence="3" id="KW-0808">Transferase</keyword>
<dbReference type="GO" id="GO:0000307">
    <property type="term" value="C:cyclin-dependent protein kinase holoenzyme complex"/>
    <property type="evidence" value="ECO:0007669"/>
    <property type="project" value="TreeGrafter"/>
</dbReference>
<dbReference type="PROSITE" id="PS00107">
    <property type="entry name" value="PROTEIN_KINASE_ATP"/>
    <property type="match status" value="1"/>
</dbReference>
<proteinExistence type="inferred from homology"/>
<dbReference type="Pfam" id="PF00069">
    <property type="entry name" value="Pkinase"/>
    <property type="match status" value="1"/>
</dbReference>
<name>A0AAD6QTK5_9ROSI</name>
<dbReference type="GO" id="GO:0008353">
    <property type="term" value="F:RNA polymerase II CTD heptapeptide repeat kinase activity"/>
    <property type="evidence" value="ECO:0007669"/>
    <property type="project" value="TreeGrafter"/>
</dbReference>
<feature type="region of interest" description="Disordered" evidence="8">
    <location>
        <begin position="407"/>
        <end position="498"/>
    </location>
</feature>
<dbReference type="GO" id="GO:0005524">
    <property type="term" value="F:ATP binding"/>
    <property type="evidence" value="ECO:0007669"/>
    <property type="project" value="UniProtKB-UniRule"/>
</dbReference>
<evidence type="ECO:0000256" key="8">
    <source>
        <dbReference type="SAM" id="MobiDB-lite"/>
    </source>
</evidence>
<feature type="compositionally biased region" description="Basic and acidic residues" evidence="8">
    <location>
        <begin position="562"/>
        <end position="571"/>
    </location>
</feature>
<gene>
    <name evidence="10" type="ORF">NC653_012913</name>
</gene>
<sequence>MGCVLGREVSSGIVSESKEVKNSRVESNRKVEDVSVTKTDTTSSVVEIQNEETQEEKVDGDKKPRGERRRSRKPSNLPGQMRGEQVAAGWPPWLSAVCGEALNGWIPRRADTFEKIDKIGSGTYSNVYKARDLLTGKVVALKKVRFDNLEPESVKFMAREILILRRLNHPNVVKLEGLVTSRMSCSLYLVFEYMEHDLAGLAASPAVKFTEAQVKCYMHQLLSGLEHCHKRGVLHRDIKGSNLLIDNEGILRIADFGLASFFDPNHKHPMTSRVVTLWYRPPELLLGATDYGVSIDLWSAGCILAELLAGKPIMPGRTEVEQLHKIYKLCGSPSDEYWKKSRLPNATLFKPREPYKRCIRETFKDFPPSSLPLIETLLAIDPVERQTAAAALKSEFFTTEPYACEPSSLPKYPPSKEMDAKRRDDEARRLRAASKAQGDAAKKTRTRERHARAMPAPDANAELQSNIDRRRLINHANAKSKSEKFPPPHQDGALGYTLGSSHHIDPALVPPDVPFSTTSFTYSKDPIQTWSGPLVDPAGVGAPRRKKKNTGDARGSSNLPAGKDKSRDAQLKGKKSMA</sequence>
<dbReference type="GO" id="GO:0005634">
    <property type="term" value="C:nucleus"/>
    <property type="evidence" value="ECO:0007669"/>
    <property type="project" value="TreeGrafter"/>
</dbReference>
<evidence type="ECO:0000256" key="7">
    <source>
        <dbReference type="PROSITE-ProRule" id="PRU10141"/>
    </source>
</evidence>
<dbReference type="Gene3D" id="3.30.200.20">
    <property type="entry name" value="Phosphorylase Kinase, domain 1"/>
    <property type="match status" value="1"/>
</dbReference>
<dbReference type="CDD" id="cd07840">
    <property type="entry name" value="STKc_CDK9_like"/>
    <property type="match status" value="1"/>
</dbReference>
<evidence type="ECO:0000256" key="5">
    <source>
        <dbReference type="ARBA" id="ARBA00022777"/>
    </source>
</evidence>
<evidence type="ECO:0000256" key="1">
    <source>
        <dbReference type="ARBA" id="ARBA00006485"/>
    </source>
</evidence>
<feature type="domain" description="Protein kinase" evidence="9">
    <location>
        <begin position="113"/>
        <end position="397"/>
    </location>
</feature>
<evidence type="ECO:0000313" key="11">
    <source>
        <dbReference type="Proteomes" id="UP001164929"/>
    </source>
</evidence>
<dbReference type="InterPro" id="IPR000719">
    <property type="entry name" value="Prot_kinase_dom"/>
</dbReference>
<accession>A0AAD6QTK5</accession>
<dbReference type="FunFam" id="3.30.200.20:FF:000021">
    <property type="entry name" value="probable serine/threonine-protein kinase At1g54610"/>
    <property type="match status" value="1"/>
</dbReference>
<dbReference type="PANTHER" id="PTHR24056:SF579">
    <property type="entry name" value="PROTEIN KINASE DOMAIN-CONTAINING PROTEIN"/>
    <property type="match status" value="1"/>
</dbReference>
<feature type="compositionally biased region" description="Basic and acidic residues" evidence="8">
    <location>
        <begin position="414"/>
        <end position="429"/>
    </location>
</feature>
<dbReference type="InterPro" id="IPR008271">
    <property type="entry name" value="Ser/Thr_kinase_AS"/>
</dbReference>
<dbReference type="SMART" id="SM00220">
    <property type="entry name" value="S_TKc"/>
    <property type="match status" value="1"/>
</dbReference>
<dbReference type="SUPFAM" id="SSF56112">
    <property type="entry name" value="Protein kinase-like (PK-like)"/>
    <property type="match status" value="1"/>
</dbReference>
<reference evidence="10" key="1">
    <citation type="journal article" date="2023" name="Mol. Ecol. Resour.">
        <title>Chromosome-level genome assembly of a triploid poplar Populus alba 'Berolinensis'.</title>
        <authorList>
            <person name="Chen S."/>
            <person name="Yu Y."/>
            <person name="Wang X."/>
            <person name="Wang S."/>
            <person name="Zhang T."/>
            <person name="Zhou Y."/>
            <person name="He R."/>
            <person name="Meng N."/>
            <person name="Wang Y."/>
            <person name="Liu W."/>
            <person name="Liu Z."/>
            <person name="Liu J."/>
            <person name="Guo Q."/>
            <person name="Huang H."/>
            <person name="Sederoff R.R."/>
            <person name="Wang G."/>
            <person name="Qu G."/>
            <person name="Chen S."/>
        </authorList>
    </citation>
    <scope>NUCLEOTIDE SEQUENCE</scope>
    <source>
        <strain evidence="10">SC-2020</strain>
    </source>
</reference>
<dbReference type="EMBL" id="JAQIZT010000005">
    <property type="protein sequence ID" value="KAJ6996161.1"/>
    <property type="molecule type" value="Genomic_DNA"/>
</dbReference>
<dbReference type="PANTHER" id="PTHR24056">
    <property type="entry name" value="CELL DIVISION PROTEIN KINASE"/>
    <property type="match status" value="1"/>
</dbReference>
<keyword evidence="4 7" id="KW-0547">Nucleotide-binding</keyword>
<feature type="compositionally biased region" description="Basic and acidic residues" evidence="8">
    <location>
        <begin position="55"/>
        <end position="64"/>
    </location>
</feature>
<keyword evidence="6 7" id="KW-0067">ATP-binding</keyword>
<protein>
    <submittedName>
        <fullName evidence="10">Serine/threonine-protein kinase</fullName>
    </submittedName>
</protein>
<feature type="region of interest" description="Disordered" evidence="8">
    <location>
        <begin position="523"/>
        <end position="578"/>
    </location>
</feature>
<keyword evidence="2" id="KW-0723">Serine/threonine-protein kinase</keyword>
<feature type="region of interest" description="Disordered" evidence="8">
    <location>
        <begin position="1"/>
        <end position="84"/>
    </location>
</feature>
<keyword evidence="5 10" id="KW-0418">Kinase</keyword>
<dbReference type="FunFam" id="1.10.510.10:FF:000043">
    <property type="entry name" value="probable serine/threonine-protein kinase At1g54610"/>
    <property type="match status" value="1"/>
</dbReference>
<evidence type="ECO:0000313" key="10">
    <source>
        <dbReference type="EMBL" id="KAJ6996161.1"/>
    </source>
</evidence>
<dbReference type="InterPro" id="IPR017441">
    <property type="entry name" value="Protein_kinase_ATP_BS"/>
</dbReference>
<feature type="compositionally biased region" description="Low complexity" evidence="8">
    <location>
        <begin position="36"/>
        <end position="47"/>
    </location>
</feature>
<dbReference type="AlphaFoldDB" id="A0AAD6QTK5"/>
<comment type="similarity">
    <text evidence="1">Belongs to the protein kinase superfamily. CMGC Ser/Thr protein kinase family. CDC2/CDKX subfamily.</text>
</comment>
<evidence type="ECO:0000256" key="3">
    <source>
        <dbReference type="ARBA" id="ARBA00022679"/>
    </source>
</evidence>
<dbReference type="InterPro" id="IPR011009">
    <property type="entry name" value="Kinase-like_dom_sf"/>
</dbReference>
<dbReference type="Proteomes" id="UP001164929">
    <property type="component" value="Chromosome 5"/>
</dbReference>
<organism evidence="10 11">
    <name type="scientific">Populus alba x Populus x berolinensis</name>
    <dbReference type="NCBI Taxonomy" id="444605"/>
    <lineage>
        <taxon>Eukaryota</taxon>
        <taxon>Viridiplantae</taxon>
        <taxon>Streptophyta</taxon>
        <taxon>Embryophyta</taxon>
        <taxon>Tracheophyta</taxon>
        <taxon>Spermatophyta</taxon>
        <taxon>Magnoliopsida</taxon>
        <taxon>eudicotyledons</taxon>
        <taxon>Gunneridae</taxon>
        <taxon>Pentapetalae</taxon>
        <taxon>rosids</taxon>
        <taxon>fabids</taxon>
        <taxon>Malpighiales</taxon>
        <taxon>Salicaceae</taxon>
        <taxon>Saliceae</taxon>
        <taxon>Populus</taxon>
    </lineage>
</organism>
<dbReference type="InterPro" id="IPR050108">
    <property type="entry name" value="CDK"/>
</dbReference>
<evidence type="ECO:0000256" key="2">
    <source>
        <dbReference type="ARBA" id="ARBA00022527"/>
    </source>
</evidence>
<feature type="compositionally biased region" description="Basic residues" evidence="8">
    <location>
        <begin position="443"/>
        <end position="452"/>
    </location>
</feature>
<evidence type="ECO:0000256" key="4">
    <source>
        <dbReference type="ARBA" id="ARBA00022741"/>
    </source>
</evidence>
<dbReference type="PROSITE" id="PS50011">
    <property type="entry name" value="PROTEIN_KINASE_DOM"/>
    <property type="match status" value="1"/>
</dbReference>
<comment type="caution">
    <text evidence="10">The sequence shown here is derived from an EMBL/GenBank/DDBJ whole genome shotgun (WGS) entry which is preliminary data.</text>
</comment>
<feature type="binding site" evidence="7">
    <location>
        <position position="142"/>
    </location>
    <ligand>
        <name>ATP</name>
        <dbReference type="ChEBI" id="CHEBI:30616"/>
    </ligand>
</feature>
<dbReference type="Gene3D" id="1.10.510.10">
    <property type="entry name" value="Transferase(Phosphotransferase) domain 1"/>
    <property type="match status" value="1"/>
</dbReference>
<evidence type="ECO:0000259" key="9">
    <source>
        <dbReference type="PROSITE" id="PS50011"/>
    </source>
</evidence>
<feature type="compositionally biased region" description="Basic and acidic residues" evidence="8">
    <location>
        <begin position="16"/>
        <end position="35"/>
    </location>
</feature>
<dbReference type="GO" id="GO:0032968">
    <property type="term" value="P:positive regulation of transcription elongation by RNA polymerase II"/>
    <property type="evidence" value="ECO:0007669"/>
    <property type="project" value="TreeGrafter"/>
</dbReference>
<evidence type="ECO:0000256" key="6">
    <source>
        <dbReference type="ARBA" id="ARBA00022840"/>
    </source>
</evidence>